<reference evidence="2 3" key="1">
    <citation type="submission" date="2023-10" db="EMBL/GenBank/DDBJ databases">
        <title>Chromosome-scale genome assembly provides insights into flower coloration mechanisms of Canna indica.</title>
        <authorList>
            <person name="Li C."/>
        </authorList>
    </citation>
    <scope>NUCLEOTIDE SEQUENCE [LARGE SCALE GENOMIC DNA]</scope>
    <source>
        <tissue evidence="2">Flower</tissue>
    </source>
</reference>
<feature type="region of interest" description="Disordered" evidence="1">
    <location>
        <begin position="1"/>
        <end position="23"/>
    </location>
</feature>
<accession>A0AAQ3JNT8</accession>
<evidence type="ECO:0000313" key="3">
    <source>
        <dbReference type="Proteomes" id="UP001327560"/>
    </source>
</evidence>
<protein>
    <submittedName>
        <fullName evidence="2">Polyprotein</fullName>
    </submittedName>
</protein>
<sequence length="458" mass="51607">MSISRTETVAPRPSISGRETSLQPTVEDQIRGYILRSRLRHEAQRLSRGGQIFRRSLESQLNPEAELSISQQRRAQQVPAETLYQAGWAERNHRVYQHYSDERVLVTEGSQIELPFITNQSFNHLDQAGLQHLHIGMIMIRLHTLHRRSAGVNTLVLLRDTRWTDDRAIISSMEMDLTNDHLASRGVRAIPGQLHTTASLQGRQWIIRLAATTAVQNPQVARFRSRSDRSVSIRFTNYMQPRPATEITVGDLDEELIEGEVALMMTCDWDESEDEFDDEMATIQQLLEAQTNSENESSLPIWDNSDEDDEEWSNPIAKALLASLPTVGRVIAGSTLAWTWSPLKLLLDYSRLDDDEKSVSGIYPSVLLDGDDDERFPGDNDELRPDGDNELLPSGDDKLFPVNNDQLLPNKQDLHQSSLADSIAFIDISISSSERPFVSTMKYAANAAAIKETPPKVP</sequence>
<evidence type="ECO:0000313" key="2">
    <source>
        <dbReference type="EMBL" id="WOK93514.1"/>
    </source>
</evidence>
<feature type="region of interest" description="Disordered" evidence="1">
    <location>
        <begin position="370"/>
        <end position="389"/>
    </location>
</feature>
<organism evidence="2 3">
    <name type="scientific">Canna indica</name>
    <name type="common">Indian-shot</name>
    <dbReference type="NCBI Taxonomy" id="4628"/>
    <lineage>
        <taxon>Eukaryota</taxon>
        <taxon>Viridiplantae</taxon>
        <taxon>Streptophyta</taxon>
        <taxon>Embryophyta</taxon>
        <taxon>Tracheophyta</taxon>
        <taxon>Spermatophyta</taxon>
        <taxon>Magnoliopsida</taxon>
        <taxon>Liliopsida</taxon>
        <taxon>Zingiberales</taxon>
        <taxon>Cannaceae</taxon>
        <taxon>Canna</taxon>
    </lineage>
</organism>
<evidence type="ECO:0000256" key="1">
    <source>
        <dbReference type="SAM" id="MobiDB-lite"/>
    </source>
</evidence>
<dbReference type="AlphaFoldDB" id="A0AAQ3JNT8"/>
<name>A0AAQ3JNT8_9LILI</name>
<dbReference type="Proteomes" id="UP001327560">
    <property type="component" value="Chromosome 1"/>
</dbReference>
<dbReference type="EMBL" id="CP136890">
    <property type="protein sequence ID" value="WOK93514.1"/>
    <property type="molecule type" value="Genomic_DNA"/>
</dbReference>
<proteinExistence type="predicted"/>
<keyword evidence="3" id="KW-1185">Reference proteome</keyword>
<gene>
    <name evidence="2" type="ORF">Cni_G02212</name>
</gene>
<feature type="compositionally biased region" description="Basic and acidic residues" evidence="1">
    <location>
        <begin position="375"/>
        <end position="387"/>
    </location>
</feature>